<proteinExistence type="predicted"/>
<feature type="compositionally biased region" description="Polar residues" evidence="2">
    <location>
        <begin position="171"/>
        <end position="181"/>
    </location>
</feature>
<gene>
    <name evidence="3" type="ORF">Ctob_014709</name>
</gene>
<dbReference type="AlphaFoldDB" id="A0A0M0KB51"/>
<evidence type="ECO:0000313" key="4">
    <source>
        <dbReference type="Proteomes" id="UP000037460"/>
    </source>
</evidence>
<keyword evidence="1" id="KW-0175">Coiled coil</keyword>
<evidence type="ECO:0000313" key="3">
    <source>
        <dbReference type="EMBL" id="KOO35832.1"/>
    </source>
</evidence>
<sequence>MLAKLQAKRAELGALMQAKAELQSRLDEAFVKTAAAPAPPPPTARSSGAGDDELRAILMHRQQAQNAVEEQERKIAQLTALQAELRGRLSDLQEEGERVLMQLARKTDECQQLAAVVEEARAAGMDPQNPRLQLAERSLATRYQEIKELAAFAHRLGLDQEEEEEEEDSPQTRALVQRQSAAATSSAKEAFEKVQRLEQELAQCVQELRSVDANASEAVARHPAFRRMRAAVVEKLETLHAELVEARSAYEKQVTQQRALMAPEVDEDEDEDEEQHDLSPMLRAALDKLWQRPYDCRIFTLQLLQSLAQLDDQSLCMMTSCFARYLDNHSEPA</sequence>
<protein>
    <submittedName>
        <fullName evidence="3">Uncharacterized protein</fullName>
    </submittedName>
</protein>
<organism evidence="3 4">
    <name type="scientific">Chrysochromulina tobinii</name>
    <dbReference type="NCBI Taxonomy" id="1460289"/>
    <lineage>
        <taxon>Eukaryota</taxon>
        <taxon>Haptista</taxon>
        <taxon>Haptophyta</taxon>
        <taxon>Prymnesiophyceae</taxon>
        <taxon>Prymnesiales</taxon>
        <taxon>Chrysochromulinaceae</taxon>
        <taxon>Chrysochromulina</taxon>
    </lineage>
</organism>
<evidence type="ECO:0000256" key="1">
    <source>
        <dbReference type="SAM" id="Coils"/>
    </source>
</evidence>
<feature type="coiled-coil region" evidence="1">
    <location>
        <begin position="54"/>
        <end position="123"/>
    </location>
</feature>
<reference evidence="4" key="1">
    <citation type="journal article" date="2015" name="PLoS Genet.">
        <title>Genome Sequence and Transcriptome Analyses of Chrysochromulina tobin: Metabolic Tools for Enhanced Algal Fitness in the Prominent Order Prymnesiales (Haptophyceae).</title>
        <authorList>
            <person name="Hovde B.T."/>
            <person name="Deodato C.R."/>
            <person name="Hunsperger H.M."/>
            <person name="Ryken S.A."/>
            <person name="Yost W."/>
            <person name="Jha R.K."/>
            <person name="Patterson J."/>
            <person name="Monnat R.J. Jr."/>
            <person name="Barlow S.B."/>
            <person name="Starkenburg S.R."/>
            <person name="Cattolico R.A."/>
        </authorList>
    </citation>
    <scope>NUCLEOTIDE SEQUENCE</scope>
    <source>
        <strain evidence="4">CCMP291</strain>
    </source>
</reference>
<evidence type="ECO:0000256" key="2">
    <source>
        <dbReference type="SAM" id="MobiDB-lite"/>
    </source>
</evidence>
<accession>A0A0M0KB51</accession>
<dbReference type="Proteomes" id="UP000037460">
    <property type="component" value="Unassembled WGS sequence"/>
</dbReference>
<feature type="region of interest" description="Disordered" evidence="2">
    <location>
        <begin position="159"/>
        <end position="181"/>
    </location>
</feature>
<feature type="compositionally biased region" description="Acidic residues" evidence="2">
    <location>
        <begin position="159"/>
        <end position="169"/>
    </location>
</feature>
<keyword evidence="4" id="KW-1185">Reference proteome</keyword>
<dbReference type="EMBL" id="JWZX01000736">
    <property type="protein sequence ID" value="KOO35832.1"/>
    <property type="molecule type" value="Genomic_DNA"/>
</dbReference>
<comment type="caution">
    <text evidence="3">The sequence shown here is derived from an EMBL/GenBank/DDBJ whole genome shotgun (WGS) entry which is preliminary data.</text>
</comment>
<feature type="region of interest" description="Disordered" evidence="2">
    <location>
        <begin position="32"/>
        <end position="52"/>
    </location>
</feature>
<name>A0A0M0KB51_9EUKA</name>